<dbReference type="OrthoDB" id="9799482at2"/>
<evidence type="ECO:0000256" key="1">
    <source>
        <dbReference type="ARBA" id="ARBA00023015"/>
    </source>
</evidence>
<dbReference type="InterPro" id="IPR036390">
    <property type="entry name" value="WH_DNA-bd_sf"/>
</dbReference>
<gene>
    <name evidence="6" type="ORF">SAMN05421687_10796</name>
</gene>
<dbReference type="PROSITE" id="PS50949">
    <property type="entry name" value="HTH_GNTR"/>
    <property type="match status" value="1"/>
</dbReference>
<dbReference type="GO" id="GO:0003677">
    <property type="term" value="F:DNA binding"/>
    <property type="evidence" value="ECO:0007669"/>
    <property type="project" value="UniProtKB-KW"/>
</dbReference>
<evidence type="ECO:0000313" key="7">
    <source>
        <dbReference type="Proteomes" id="UP000187608"/>
    </source>
</evidence>
<dbReference type="STRING" id="570947.SAMN05421687_10796"/>
<dbReference type="Pfam" id="PF00392">
    <property type="entry name" value="GntR"/>
    <property type="match status" value="1"/>
</dbReference>
<feature type="region of interest" description="Disordered" evidence="4">
    <location>
        <begin position="196"/>
        <end position="216"/>
    </location>
</feature>
<evidence type="ECO:0000259" key="5">
    <source>
        <dbReference type="PROSITE" id="PS50949"/>
    </source>
</evidence>
<dbReference type="Proteomes" id="UP000187608">
    <property type="component" value="Unassembled WGS sequence"/>
</dbReference>
<dbReference type="SMART" id="SM00345">
    <property type="entry name" value="HTH_GNTR"/>
    <property type="match status" value="1"/>
</dbReference>
<dbReference type="SUPFAM" id="SSF46785">
    <property type="entry name" value="Winged helix' DNA-binding domain"/>
    <property type="match status" value="1"/>
</dbReference>
<keyword evidence="7" id="KW-1185">Reference proteome</keyword>
<evidence type="ECO:0000313" key="6">
    <source>
        <dbReference type="EMBL" id="SIS51717.1"/>
    </source>
</evidence>
<reference evidence="7" key="1">
    <citation type="submission" date="2017-01" db="EMBL/GenBank/DDBJ databases">
        <authorList>
            <person name="Varghese N."/>
            <person name="Submissions S."/>
        </authorList>
    </citation>
    <scope>NUCLEOTIDE SEQUENCE [LARGE SCALE GENOMIC DNA]</scope>
    <source>
        <strain evidence="7">DSM 23127</strain>
    </source>
</reference>
<keyword evidence="3" id="KW-0804">Transcription</keyword>
<evidence type="ECO:0000256" key="2">
    <source>
        <dbReference type="ARBA" id="ARBA00023125"/>
    </source>
</evidence>
<dbReference type="InterPro" id="IPR036388">
    <property type="entry name" value="WH-like_DNA-bd_sf"/>
</dbReference>
<dbReference type="PANTHER" id="PTHR43537">
    <property type="entry name" value="TRANSCRIPTIONAL REGULATOR, GNTR FAMILY"/>
    <property type="match status" value="1"/>
</dbReference>
<dbReference type="Gene3D" id="1.10.10.10">
    <property type="entry name" value="Winged helix-like DNA-binding domain superfamily/Winged helix DNA-binding domain"/>
    <property type="match status" value="1"/>
</dbReference>
<dbReference type="PANTHER" id="PTHR43537:SF54">
    <property type="entry name" value="TRANSCRIPTIONAL REGULATOR, GNTR FAMILY"/>
    <property type="match status" value="1"/>
</dbReference>
<feature type="compositionally biased region" description="Basic and acidic residues" evidence="4">
    <location>
        <begin position="206"/>
        <end position="216"/>
    </location>
</feature>
<dbReference type="AlphaFoldDB" id="A0A1N7JQY0"/>
<dbReference type="GO" id="GO:0003700">
    <property type="term" value="F:DNA-binding transcription factor activity"/>
    <property type="evidence" value="ECO:0007669"/>
    <property type="project" value="InterPro"/>
</dbReference>
<dbReference type="CDD" id="cd07377">
    <property type="entry name" value="WHTH_GntR"/>
    <property type="match status" value="1"/>
</dbReference>
<dbReference type="InterPro" id="IPR000524">
    <property type="entry name" value="Tscrpt_reg_HTH_GntR"/>
</dbReference>
<keyword evidence="2 6" id="KW-0238">DNA-binding</keyword>
<sequence>MSPTKPEKTKVYEGVLHQLKQFIEDKAVKPGDKLPSERELSEQLQVGRSSIREALRALELLGLIETRRGEGTFLKEYKAYHMVELLSTFILNKNRTREELRIAKKMLEKEILFLSLGRLTSSDIEALEECLFPFCESSHDSFFKKMYVLQNQELLLSMWQLISSYLQTVEQSEYTAEWHEEVLRVLEREEKESLLSLFDDTAGEEYPNKTEDGGGP</sequence>
<dbReference type="RefSeq" id="WP_076559466.1">
    <property type="nucleotide sequence ID" value="NZ_FTOC01000007.1"/>
</dbReference>
<name>A0A1N7JQY0_9BACI</name>
<dbReference type="EMBL" id="FTOC01000007">
    <property type="protein sequence ID" value="SIS51717.1"/>
    <property type="molecule type" value="Genomic_DNA"/>
</dbReference>
<dbReference type="PRINTS" id="PR00035">
    <property type="entry name" value="HTHGNTR"/>
</dbReference>
<organism evidence="6 7">
    <name type="scientific">Salimicrobium flavidum</name>
    <dbReference type="NCBI Taxonomy" id="570947"/>
    <lineage>
        <taxon>Bacteria</taxon>
        <taxon>Bacillati</taxon>
        <taxon>Bacillota</taxon>
        <taxon>Bacilli</taxon>
        <taxon>Bacillales</taxon>
        <taxon>Bacillaceae</taxon>
        <taxon>Salimicrobium</taxon>
    </lineage>
</organism>
<evidence type="ECO:0000256" key="4">
    <source>
        <dbReference type="SAM" id="MobiDB-lite"/>
    </source>
</evidence>
<keyword evidence="1" id="KW-0805">Transcription regulation</keyword>
<protein>
    <submittedName>
        <fullName evidence="6">DNA-binding transcriptional regulator, FadR family</fullName>
    </submittedName>
</protein>
<evidence type="ECO:0000256" key="3">
    <source>
        <dbReference type="ARBA" id="ARBA00023163"/>
    </source>
</evidence>
<accession>A0A1N7JQY0</accession>
<feature type="domain" description="HTH gntR-type" evidence="5">
    <location>
        <begin position="9"/>
        <end position="77"/>
    </location>
</feature>
<proteinExistence type="predicted"/>